<evidence type="ECO:0000313" key="2">
    <source>
        <dbReference type="Proteomes" id="UP001596337"/>
    </source>
</evidence>
<evidence type="ECO:0000313" key="1">
    <source>
        <dbReference type="EMBL" id="MFC6866244.1"/>
    </source>
</evidence>
<gene>
    <name evidence="1" type="ORF">ACFQGD_03715</name>
</gene>
<accession>A0ABW2BUJ8</accession>
<name>A0ABW2BUJ8_9PSEU</name>
<dbReference type="SUPFAM" id="SSF52540">
    <property type="entry name" value="P-loop containing nucleoside triphosphate hydrolases"/>
    <property type="match status" value="1"/>
</dbReference>
<reference evidence="2" key="1">
    <citation type="journal article" date="2019" name="Int. J. Syst. Evol. Microbiol.">
        <title>The Global Catalogue of Microorganisms (GCM) 10K type strain sequencing project: providing services to taxonomists for standard genome sequencing and annotation.</title>
        <authorList>
            <consortium name="The Broad Institute Genomics Platform"/>
            <consortium name="The Broad Institute Genome Sequencing Center for Infectious Disease"/>
            <person name="Wu L."/>
            <person name="Ma J."/>
        </authorList>
    </citation>
    <scope>NUCLEOTIDE SEQUENCE [LARGE SCALE GENOMIC DNA]</scope>
    <source>
        <strain evidence="2">KCTC 32255</strain>
    </source>
</reference>
<dbReference type="RefSeq" id="WP_345407466.1">
    <property type="nucleotide sequence ID" value="NZ_BAABLA010000123.1"/>
</dbReference>
<comment type="caution">
    <text evidence="1">The sequence shown here is derived from an EMBL/GenBank/DDBJ whole genome shotgun (WGS) entry which is preliminary data.</text>
</comment>
<dbReference type="Proteomes" id="UP001596337">
    <property type="component" value="Unassembled WGS sequence"/>
</dbReference>
<dbReference type="EMBL" id="JBHSXX010000001">
    <property type="protein sequence ID" value="MFC6866244.1"/>
    <property type="molecule type" value="Genomic_DNA"/>
</dbReference>
<protein>
    <recommendedName>
        <fullName evidence="3">Dynamin family protein</fullName>
    </recommendedName>
</protein>
<proteinExistence type="predicted"/>
<organism evidence="1 2">
    <name type="scientific">Haloechinothrix salitolerans</name>
    <dbReference type="NCBI Taxonomy" id="926830"/>
    <lineage>
        <taxon>Bacteria</taxon>
        <taxon>Bacillati</taxon>
        <taxon>Actinomycetota</taxon>
        <taxon>Actinomycetes</taxon>
        <taxon>Pseudonocardiales</taxon>
        <taxon>Pseudonocardiaceae</taxon>
        <taxon>Haloechinothrix</taxon>
    </lineage>
</organism>
<dbReference type="InterPro" id="IPR027417">
    <property type="entry name" value="P-loop_NTPase"/>
</dbReference>
<keyword evidence="2" id="KW-1185">Reference proteome</keyword>
<evidence type="ECO:0008006" key="3">
    <source>
        <dbReference type="Google" id="ProtNLM"/>
    </source>
</evidence>
<sequence length="422" mass="45615">MNTSVTATLTRVLLDRAIELYRDNPRAMAMLRRQRARFDEPLRLAVIGPSRSGKSTVVRALSASGRSLRDITPVDTTAVEPDAAPREIRARCADADAVLCLLRRPRDTELDLARAVHEHPVAQATPINTVAVLSRADELGGGRADAVISARQIARRARREPELRALCQDVVAVAGQAANAGRTLNATEFGALRTLASEPTDRLEAHLLSVQRFTSTQVSLPVDAGTRERLLDRLGLFGVRLAVTLVRQGNDTQPTLAAQLAQRSGLAELRETIDVLFVTRAEILKARAAMLALDVLLRMEPRTGSDALLIELDRAVAGAHEFQELRLAASLLADPGLLPDGLREEAIRLIGEHGTEPEKRLGLHAPSGTQVQQALRDALRRWRLVAHSPELGSAAHSAALVVLRSIETIATGGAPAMPAYVR</sequence>